<reference evidence="2" key="1">
    <citation type="submission" date="2022-07" db="EMBL/GenBank/DDBJ databases">
        <title>Fungi with potential for degradation of polypropylene.</title>
        <authorList>
            <person name="Gostincar C."/>
        </authorList>
    </citation>
    <scope>NUCLEOTIDE SEQUENCE</scope>
    <source>
        <strain evidence="2">EXF-13308</strain>
    </source>
</reference>
<feature type="domain" description="DUF7770" evidence="1">
    <location>
        <begin position="35"/>
        <end position="187"/>
    </location>
</feature>
<proteinExistence type="predicted"/>
<evidence type="ECO:0000313" key="2">
    <source>
        <dbReference type="EMBL" id="KAJ9141807.1"/>
    </source>
</evidence>
<keyword evidence="3" id="KW-1185">Reference proteome</keyword>
<gene>
    <name evidence="2" type="ORF">NKR23_g7729</name>
</gene>
<dbReference type="Proteomes" id="UP001174694">
    <property type="component" value="Unassembled WGS sequence"/>
</dbReference>
<dbReference type="Pfam" id="PF24968">
    <property type="entry name" value="DUF7770"/>
    <property type="match status" value="1"/>
</dbReference>
<comment type="caution">
    <text evidence="2">The sequence shown here is derived from an EMBL/GenBank/DDBJ whole genome shotgun (WGS) entry which is preliminary data.</text>
</comment>
<protein>
    <recommendedName>
        <fullName evidence="1">DUF7770 domain-containing protein</fullName>
    </recommendedName>
</protein>
<accession>A0AA38VME1</accession>
<evidence type="ECO:0000259" key="1">
    <source>
        <dbReference type="Pfam" id="PF24968"/>
    </source>
</evidence>
<evidence type="ECO:0000313" key="3">
    <source>
        <dbReference type="Proteomes" id="UP001174694"/>
    </source>
</evidence>
<dbReference type="InterPro" id="IPR056672">
    <property type="entry name" value="DUF7770"/>
</dbReference>
<dbReference type="EMBL" id="JANBVO010000025">
    <property type="protein sequence ID" value="KAJ9141807.1"/>
    <property type="molecule type" value="Genomic_DNA"/>
</dbReference>
<dbReference type="AlphaFoldDB" id="A0AA38VME1"/>
<organism evidence="2 3">
    <name type="scientific">Pleurostoma richardsiae</name>
    <dbReference type="NCBI Taxonomy" id="41990"/>
    <lineage>
        <taxon>Eukaryota</taxon>
        <taxon>Fungi</taxon>
        <taxon>Dikarya</taxon>
        <taxon>Ascomycota</taxon>
        <taxon>Pezizomycotina</taxon>
        <taxon>Sordariomycetes</taxon>
        <taxon>Sordariomycetidae</taxon>
        <taxon>Calosphaeriales</taxon>
        <taxon>Pleurostomataceae</taxon>
        <taxon>Pleurostoma</taxon>
    </lineage>
</organism>
<sequence length="190" mass="21485">MSLVPDHVDEAFEFTNNWDLDNLITGNLTAVVERVHLCALRNEFNEGDEAGEPPTNHWTMCLQLTWQSAVMLDMVPGYGSDGLRGKIEASSLRQPYTEETLNALSFKPAKPITIGDVMQLIIENGRDAFNFSPEWEGCRFWMSVVVSDLEDGGLIQEGSARAAREALLKYWRNPEGSEPRMMREGTFRDR</sequence>
<name>A0AA38VME1_9PEZI</name>